<dbReference type="OrthoDB" id="88at2759"/>
<reference evidence="9" key="2">
    <citation type="submission" date="2016-04" db="EMBL/GenBank/DDBJ databases">
        <authorList>
            <person name="Evans L.H."/>
            <person name="Alamgir A."/>
            <person name="Owens N."/>
            <person name="Weber N.D."/>
            <person name="Virtaneva K."/>
            <person name="Barbian K."/>
            <person name="Babar A."/>
            <person name="Rosenke K."/>
        </authorList>
    </citation>
    <scope>NUCLEOTIDE SEQUENCE</scope>
    <source>
        <strain evidence="9">UB2112</strain>
    </source>
</reference>
<organism evidence="9 11">
    <name type="scientific">Ustilago bromivora</name>
    <dbReference type="NCBI Taxonomy" id="307758"/>
    <lineage>
        <taxon>Eukaryota</taxon>
        <taxon>Fungi</taxon>
        <taxon>Dikarya</taxon>
        <taxon>Basidiomycota</taxon>
        <taxon>Ustilaginomycotina</taxon>
        <taxon>Ustilaginomycetes</taxon>
        <taxon>Ustilaginales</taxon>
        <taxon>Ustilaginaceae</taxon>
        <taxon>Ustilago</taxon>
    </lineage>
</organism>
<dbReference type="PANTHER" id="PTHR21396:SF2">
    <property type="entry name" value="LARGE RIBOSOMAL SUBUNIT PROTEIN ML43"/>
    <property type="match status" value="1"/>
</dbReference>
<dbReference type="InterPro" id="IPR036249">
    <property type="entry name" value="Thioredoxin-like_sf"/>
</dbReference>
<sequence length="161" mass="17564">MSYLKQITQLLRGSLSTTPSSPAAGAPGSFHLPVRKLVLRYSQYNPSSSGLRAFLLSPRFSALSSRYPSIEFVVSEAGSEKHPLVTGFYGSTLKDASKAGGERRKDINLANLDANQVEQKLRHVVESSGAKIKALKRRPVESRSEGARGIWSQLHSKPVDI</sequence>
<evidence type="ECO:0000256" key="1">
    <source>
        <dbReference type="ARBA" id="ARBA00004173"/>
    </source>
</evidence>
<dbReference type="SUPFAM" id="SSF52833">
    <property type="entry name" value="Thioredoxin-like"/>
    <property type="match status" value="1"/>
</dbReference>
<dbReference type="Gene3D" id="3.40.30.10">
    <property type="entry name" value="Glutaredoxin"/>
    <property type="match status" value="1"/>
</dbReference>
<keyword evidence="3 9" id="KW-0689">Ribosomal protein</keyword>
<evidence type="ECO:0000313" key="10">
    <source>
        <dbReference type="EMBL" id="SYW82670.1"/>
    </source>
</evidence>
<dbReference type="GO" id="GO:0032543">
    <property type="term" value="P:mitochondrial translation"/>
    <property type="evidence" value="ECO:0007669"/>
    <property type="project" value="InterPro"/>
</dbReference>
<evidence type="ECO:0000256" key="7">
    <source>
        <dbReference type="SAM" id="MobiDB-lite"/>
    </source>
</evidence>
<evidence type="ECO:0000313" key="11">
    <source>
        <dbReference type="Proteomes" id="UP000179920"/>
    </source>
</evidence>
<keyword evidence="4" id="KW-0496">Mitochondrion</keyword>
<protein>
    <recommendedName>
        <fullName evidence="6">Large ribosomal subunit protein mL43</fullName>
    </recommendedName>
</protein>
<dbReference type="AlphaFoldDB" id="A0A1K0GRR6"/>
<comment type="subcellular location">
    <subcellularLocation>
        <location evidence="1">Mitochondrion</location>
    </subcellularLocation>
</comment>
<evidence type="ECO:0000313" key="9">
    <source>
        <dbReference type="EMBL" id="SAM82796.1"/>
    </source>
</evidence>
<evidence type="ECO:0000256" key="5">
    <source>
        <dbReference type="ARBA" id="ARBA00023274"/>
    </source>
</evidence>
<dbReference type="Proteomes" id="UP000179920">
    <property type="component" value="Chromosome VIII"/>
</dbReference>
<reference evidence="10" key="3">
    <citation type="submission" date="2018-08" db="EMBL/GenBank/DDBJ databases">
        <authorList>
            <person name="Guldener U."/>
        </authorList>
    </citation>
    <scope>NUCLEOTIDE SEQUENCE</scope>
    <source>
        <strain evidence="10">UB2</strain>
    </source>
</reference>
<dbReference type="EMBL" id="LT558124">
    <property type="protein sequence ID" value="SAM82796.1"/>
    <property type="molecule type" value="Genomic_DNA"/>
</dbReference>
<feature type="domain" description="Ribosomal protein/NADH dehydrogenase" evidence="8">
    <location>
        <begin position="43"/>
        <end position="128"/>
    </location>
</feature>
<evidence type="ECO:0000256" key="2">
    <source>
        <dbReference type="ARBA" id="ARBA00006073"/>
    </source>
</evidence>
<keyword evidence="12" id="KW-1185">Reference proteome</keyword>
<dbReference type="PANTHER" id="PTHR21396">
    <property type="entry name" value="39S RIBOSOMAL PROTEIN L43"/>
    <property type="match status" value="1"/>
</dbReference>
<proteinExistence type="inferred from homology"/>
<gene>
    <name evidence="10" type="ORF">UBRO2_04792</name>
    <name evidence="9" type="ORF">UBRO_04924</name>
</gene>
<reference evidence="11" key="1">
    <citation type="submission" date="2016-04" db="EMBL/GenBank/DDBJ databases">
        <authorList>
            <person name="Guldener U."/>
            <person name="Guldener U."/>
        </authorList>
    </citation>
    <scope>NUCLEOTIDE SEQUENCE [LARGE SCALE GENOMIC DNA]</scope>
    <source>
        <strain evidence="11">UB2112</strain>
    </source>
</reference>
<dbReference type="InterPro" id="IPR039927">
    <property type="entry name" value="Ribosomal_mL43"/>
</dbReference>
<dbReference type="GO" id="GO:0003735">
    <property type="term" value="F:structural constituent of ribosome"/>
    <property type="evidence" value="ECO:0007669"/>
    <property type="project" value="InterPro"/>
</dbReference>
<dbReference type="GO" id="GO:0005762">
    <property type="term" value="C:mitochondrial large ribosomal subunit"/>
    <property type="evidence" value="ECO:0007669"/>
    <property type="project" value="TreeGrafter"/>
</dbReference>
<evidence type="ECO:0000313" key="12">
    <source>
        <dbReference type="Proteomes" id="UP000658997"/>
    </source>
</evidence>
<dbReference type="InterPro" id="IPR007741">
    <property type="entry name" value="Ribosomal_mL43/mS25/NADH_DH"/>
</dbReference>
<feature type="region of interest" description="Disordered" evidence="7">
    <location>
        <begin position="133"/>
        <end position="161"/>
    </location>
</feature>
<evidence type="ECO:0000256" key="6">
    <source>
        <dbReference type="ARBA" id="ARBA00035188"/>
    </source>
</evidence>
<keyword evidence="5" id="KW-0687">Ribonucleoprotein</keyword>
<dbReference type="Proteomes" id="UP000658997">
    <property type="component" value="Unassembled WGS sequence"/>
</dbReference>
<evidence type="ECO:0000259" key="8">
    <source>
        <dbReference type="SMART" id="SM00916"/>
    </source>
</evidence>
<evidence type="ECO:0000256" key="3">
    <source>
        <dbReference type="ARBA" id="ARBA00022980"/>
    </source>
</evidence>
<accession>A0A1K0GRR6</accession>
<dbReference type="SMART" id="SM00916">
    <property type="entry name" value="L51_S25_CI-B8"/>
    <property type="match status" value="1"/>
</dbReference>
<name>A0A1K0GRR6_9BASI</name>
<dbReference type="EMBL" id="ULHB01000122">
    <property type="protein sequence ID" value="SYW82670.1"/>
    <property type="molecule type" value="Genomic_DNA"/>
</dbReference>
<comment type="similarity">
    <text evidence="2">Belongs to the mitochondrion-specific ribosomal protein mL43 family.</text>
</comment>
<evidence type="ECO:0000256" key="4">
    <source>
        <dbReference type="ARBA" id="ARBA00023128"/>
    </source>
</evidence>